<evidence type="ECO:0000313" key="9">
    <source>
        <dbReference type="EMBL" id="RAV22623.1"/>
    </source>
</evidence>
<keyword evidence="2 7" id="KW-0813">Transport</keyword>
<dbReference type="OrthoDB" id="9810086at2"/>
<sequence>MRGRKAGSTASRDALSNPGRTFTILNYLLLGSLSLAFLLPFVMIVSTSLMTQADVLKYGTFRLVPNDIDLSAYRMILSKGSMIYSGYLVTAIRVVVGTFLNLAFTTALAYGLSKKKLAGRNAFISFIFITMVFSGGLIPTYMVVKALGLTNTIWALMIPNLINAYNFILMKTFFTQMPDSLEESACIDGANPLQILLRIVVPLSLPSLATIGLFYGVAHWNAWFDAAIFINDYNKMPLQIILRDAIIHLSGDKVGLSMTVIDTSIKKPPTIAFRSAIIVISTLPILLVYPYIQKYFVKGVMIGSVKG</sequence>
<comment type="subcellular location">
    <subcellularLocation>
        <location evidence="1 7">Cell membrane</location>
        <topology evidence="1 7">Multi-pass membrane protein</topology>
    </subcellularLocation>
</comment>
<dbReference type="GO" id="GO:0005886">
    <property type="term" value="C:plasma membrane"/>
    <property type="evidence" value="ECO:0007669"/>
    <property type="project" value="UniProtKB-SubCell"/>
</dbReference>
<dbReference type="Pfam" id="PF00528">
    <property type="entry name" value="BPD_transp_1"/>
    <property type="match status" value="1"/>
</dbReference>
<protein>
    <submittedName>
        <fullName evidence="9">Carbohydrate ABC transporter permease</fullName>
    </submittedName>
</protein>
<dbReference type="CDD" id="cd06261">
    <property type="entry name" value="TM_PBP2"/>
    <property type="match status" value="1"/>
</dbReference>
<dbReference type="AlphaFoldDB" id="A0A329MVJ5"/>
<keyword evidence="5 7" id="KW-1133">Transmembrane helix</keyword>
<dbReference type="GO" id="GO:0055085">
    <property type="term" value="P:transmembrane transport"/>
    <property type="evidence" value="ECO:0007669"/>
    <property type="project" value="InterPro"/>
</dbReference>
<dbReference type="InterPro" id="IPR035906">
    <property type="entry name" value="MetI-like_sf"/>
</dbReference>
<evidence type="ECO:0000256" key="1">
    <source>
        <dbReference type="ARBA" id="ARBA00004651"/>
    </source>
</evidence>
<keyword evidence="4 7" id="KW-0812">Transmembrane</keyword>
<feature type="transmembrane region" description="Helical" evidence="7">
    <location>
        <begin position="84"/>
        <end position="110"/>
    </location>
</feature>
<dbReference type="PANTHER" id="PTHR43744:SF9">
    <property type="entry name" value="POLYGALACTURONAN_RHAMNOGALACTURONAN TRANSPORT SYSTEM PERMEASE PROTEIN YTCP"/>
    <property type="match status" value="1"/>
</dbReference>
<feature type="transmembrane region" description="Helical" evidence="7">
    <location>
        <begin position="195"/>
        <end position="215"/>
    </location>
</feature>
<dbReference type="Gene3D" id="1.10.3720.10">
    <property type="entry name" value="MetI-like"/>
    <property type="match status" value="1"/>
</dbReference>
<dbReference type="SUPFAM" id="SSF161098">
    <property type="entry name" value="MetI-like"/>
    <property type="match status" value="1"/>
</dbReference>
<evidence type="ECO:0000256" key="6">
    <source>
        <dbReference type="ARBA" id="ARBA00023136"/>
    </source>
</evidence>
<dbReference type="PROSITE" id="PS50928">
    <property type="entry name" value="ABC_TM1"/>
    <property type="match status" value="1"/>
</dbReference>
<gene>
    <name evidence="9" type="ORF">DQG23_05795</name>
</gene>
<evidence type="ECO:0000256" key="2">
    <source>
        <dbReference type="ARBA" id="ARBA00022448"/>
    </source>
</evidence>
<feature type="transmembrane region" description="Helical" evidence="7">
    <location>
        <begin position="21"/>
        <end position="45"/>
    </location>
</feature>
<feature type="transmembrane region" description="Helical" evidence="7">
    <location>
        <begin position="271"/>
        <end position="292"/>
    </location>
</feature>
<evidence type="ECO:0000256" key="7">
    <source>
        <dbReference type="RuleBase" id="RU363032"/>
    </source>
</evidence>
<accession>A0A329MVJ5</accession>
<proteinExistence type="inferred from homology"/>
<organism evidence="9 10">
    <name type="scientific">Paenibacillus contaminans</name>
    <dbReference type="NCBI Taxonomy" id="450362"/>
    <lineage>
        <taxon>Bacteria</taxon>
        <taxon>Bacillati</taxon>
        <taxon>Bacillota</taxon>
        <taxon>Bacilli</taxon>
        <taxon>Bacillales</taxon>
        <taxon>Paenibacillaceae</taxon>
        <taxon>Paenibacillus</taxon>
    </lineage>
</organism>
<evidence type="ECO:0000256" key="5">
    <source>
        <dbReference type="ARBA" id="ARBA00022989"/>
    </source>
</evidence>
<evidence type="ECO:0000259" key="8">
    <source>
        <dbReference type="PROSITE" id="PS50928"/>
    </source>
</evidence>
<feature type="transmembrane region" description="Helical" evidence="7">
    <location>
        <begin position="122"/>
        <end position="141"/>
    </location>
</feature>
<name>A0A329MVJ5_9BACL</name>
<dbReference type="EMBL" id="QMFB01000002">
    <property type="protein sequence ID" value="RAV22623.1"/>
    <property type="molecule type" value="Genomic_DNA"/>
</dbReference>
<dbReference type="InterPro" id="IPR000515">
    <property type="entry name" value="MetI-like"/>
</dbReference>
<dbReference type="PANTHER" id="PTHR43744">
    <property type="entry name" value="ABC TRANSPORTER PERMEASE PROTEIN MG189-RELATED-RELATED"/>
    <property type="match status" value="1"/>
</dbReference>
<evidence type="ECO:0000256" key="3">
    <source>
        <dbReference type="ARBA" id="ARBA00022475"/>
    </source>
</evidence>
<comment type="similarity">
    <text evidence="7">Belongs to the binding-protein-dependent transport system permease family.</text>
</comment>
<evidence type="ECO:0000256" key="4">
    <source>
        <dbReference type="ARBA" id="ARBA00022692"/>
    </source>
</evidence>
<reference evidence="9 10" key="1">
    <citation type="journal article" date="2009" name="Int. J. Syst. Evol. Microbiol.">
        <title>Paenibacillus contaminans sp. nov., isolated from a contaminated laboratory plate.</title>
        <authorList>
            <person name="Chou J.H."/>
            <person name="Lee J.H."/>
            <person name="Lin M.C."/>
            <person name="Chang P.S."/>
            <person name="Arun A.B."/>
            <person name="Young C.C."/>
            <person name="Chen W.M."/>
        </authorList>
    </citation>
    <scope>NUCLEOTIDE SEQUENCE [LARGE SCALE GENOMIC DNA]</scope>
    <source>
        <strain evidence="9 10">CKOBP-6</strain>
    </source>
</reference>
<feature type="domain" description="ABC transmembrane type-1" evidence="8">
    <location>
        <begin position="87"/>
        <end position="289"/>
    </location>
</feature>
<dbReference type="Proteomes" id="UP000250369">
    <property type="component" value="Unassembled WGS sequence"/>
</dbReference>
<comment type="caution">
    <text evidence="9">The sequence shown here is derived from an EMBL/GenBank/DDBJ whole genome shotgun (WGS) entry which is preliminary data.</text>
</comment>
<keyword evidence="6 7" id="KW-0472">Membrane</keyword>
<feature type="transmembrane region" description="Helical" evidence="7">
    <location>
        <begin position="153"/>
        <end position="174"/>
    </location>
</feature>
<keyword evidence="3" id="KW-1003">Cell membrane</keyword>
<evidence type="ECO:0000313" key="10">
    <source>
        <dbReference type="Proteomes" id="UP000250369"/>
    </source>
</evidence>
<keyword evidence="10" id="KW-1185">Reference proteome</keyword>